<gene>
    <name evidence="2" type="ORF">H072_5312</name>
</gene>
<dbReference type="PROSITE" id="PS50231">
    <property type="entry name" value="RICIN_B_LECTIN"/>
    <property type="match status" value="1"/>
</dbReference>
<evidence type="ECO:0000256" key="1">
    <source>
        <dbReference type="SAM" id="SignalP"/>
    </source>
</evidence>
<reference evidence="3" key="2">
    <citation type="submission" date="2013-04" db="EMBL/GenBank/DDBJ databases">
        <title>Genomic mechanisms accounting for the adaptation to parasitism in nematode-trapping fungi.</title>
        <authorList>
            <person name="Ahren D.G."/>
        </authorList>
    </citation>
    <scope>NUCLEOTIDE SEQUENCE [LARGE SCALE GENOMIC DNA]</scope>
    <source>
        <strain evidence="3">CBS 200.50</strain>
    </source>
</reference>
<keyword evidence="3" id="KW-1185">Reference proteome</keyword>
<proteinExistence type="predicted"/>
<sequence length="670" mass="75432">MLAVFVFFLFSISFLDIRVHAETEFGPNDQPVVSTLIVLDSPKGDAVYKNGRYLNATISFKKDNKMYCLKDSSPAQEYIQLEECNPTDISQKWNIEWQLSWQNHRNVKDTARLNVWWVNSVRTNQCIRPEITPEYTTNTTDEYRALGFLRIVDCGDRAYDNVDRRFSMSLNPDLDYMKNIIGHLAPRAPSNSGIGGQSSKYHCEDPSIESLLVPRVPGPEETRAAFGCTKVRQDDANNYYGRVDGPIWEEAIAAIDADITRCRDAVNKHKDWRAANSLLLHWKSCQKPSPPLFSKGWHDPKLKCDEVPEEMPPAPVPVEEPPAQAPVSYVDTLLPGGKKYCLKDPQLNQTWDYATMETCNDGDPLQKWTPVGMVGNKNFRSYDPVEPNRLVYLGLLQNAVTGRCISSQYSKSRNGFEFPLANGSTAWGFQVFGYNTVEACDGSHADQRMLFEPLTDGDPNWRLWPRVPKDWDPALMEPVAQGINGQPPEYVIKANCTRGQLSLLVPSDESFSLLSKSPNPYHYSYFGCIDRSIALNDAAFAVMDPSPIPDYTDQIYKSKLANNGVFCNIQRNNQISALTKETDAYNDENKKFDAYCDALKCLQLFSDPISAWLNKDKTCKDARRPEPVPEPKLPMPNVDPGVLYDCPGGGEAPYAPPDIYTRTCMSLPTA</sequence>
<comment type="caution">
    <text evidence="2">The sequence shown here is derived from an EMBL/GenBank/DDBJ whole genome shotgun (WGS) entry which is preliminary data.</text>
</comment>
<dbReference type="AlphaFoldDB" id="S8BZI2"/>
<feature type="chain" id="PRO_5004548715" evidence="1">
    <location>
        <begin position="22"/>
        <end position="670"/>
    </location>
</feature>
<evidence type="ECO:0000313" key="2">
    <source>
        <dbReference type="EMBL" id="EPS40797.1"/>
    </source>
</evidence>
<dbReference type="Proteomes" id="UP000015100">
    <property type="component" value="Unassembled WGS sequence"/>
</dbReference>
<reference evidence="2 3" key="1">
    <citation type="journal article" date="2013" name="PLoS Genet.">
        <title>Genomic mechanisms accounting for the adaptation to parasitism in nematode-trapping fungi.</title>
        <authorList>
            <person name="Meerupati T."/>
            <person name="Andersson K.M."/>
            <person name="Friman E."/>
            <person name="Kumar D."/>
            <person name="Tunlid A."/>
            <person name="Ahren D."/>
        </authorList>
    </citation>
    <scope>NUCLEOTIDE SEQUENCE [LARGE SCALE GENOMIC DNA]</scope>
    <source>
        <strain evidence="2 3">CBS 200.50</strain>
    </source>
</reference>
<protein>
    <submittedName>
        <fullName evidence="2">Uncharacterized protein</fullName>
    </submittedName>
</protein>
<accession>S8BZI2</accession>
<name>S8BZI2_DACHA</name>
<evidence type="ECO:0000313" key="3">
    <source>
        <dbReference type="Proteomes" id="UP000015100"/>
    </source>
</evidence>
<dbReference type="HOGENOM" id="CLU_409936_0_0_1"/>
<keyword evidence="1" id="KW-0732">Signal</keyword>
<dbReference type="EMBL" id="AQGS01000274">
    <property type="protein sequence ID" value="EPS40797.1"/>
    <property type="molecule type" value="Genomic_DNA"/>
</dbReference>
<organism evidence="2 3">
    <name type="scientific">Dactylellina haptotyla (strain CBS 200.50)</name>
    <name type="common">Nematode-trapping fungus</name>
    <name type="synonym">Monacrosporium haptotylum</name>
    <dbReference type="NCBI Taxonomy" id="1284197"/>
    <lineage>
        <taxon>Eukaryota</taxon>
        <taxon>Fungi</taxon>
        <taxon>Dikarya</taxon>
        <taxon>Ascomycota</taxon>
        <taxon>Pezizomycotina</taxon>
        <taxon>Orbiliomycetes</taxon>
        <taxon>Orbiliales</taxon>
        <taxon>Orbiliaceae</taxon>
        <taxon>Dactylellina</taxon>
    </lineage>
</organism>
<feature type="signal peptide" evidence="1">
    <location>
        <begin position="1"/>
        <end position="21"/>
    </location>
</feature>